<dbReference type="GeneID" id="7196998"/>
<protein>
    <submittedName>
        <fullName evidence="2">Uncharacterized protein</fullName>
    </submittedName>
</protein>
<reference evidence="2 3" key="1">
    <citation type="journal article" date="2008" name="Nature">
        <title>The Phaeodactylum genome reveals the evolutionary history of diatom genomes.</title>
        <authorList>
            <person name="Bowler C."/>
            <person name="Allen A.E."/>
            <person name="Badger J.H."/>
            <person name="Grimwood J."/>
            <person name="Jabbari K."/>
            <person name="Kuo A."/>
            <person name="Maheswari U."/>
            <person name="Martens C."/>
            <person name="Maumus F."/>
            <person name="Otillar R.P."/>
            <person name="Rayko E."/>
            <person name="Salamov A."/>
            <person name="Vandepoele K."/>
            <person name="Beszteri B."/>
            <person name="Gruber A."/>
            <person name="Heijde M."/>
            <person name="Katinka M."/>
            <person name="Mock T."/>
            <person name="Valentin K."/>
            <person name="Verret F."/>
            <person name="Berges J.A."/>
            <person name="Brownlee C."/>
            <person name="Cadoret J.P."/>
            <person name="Chiovitti A."/>
            <person name="Choi C.J."/>
            <person name="Coesel S."/>
            <person name="De Martino A."/>
            <person name="Detter J.C."/>
            <person name="Durkin C."/>
            <person name="Falciatore A."/>
            <person name="Fournet J."/>
            <person name="Haruta M."/>
            <person name="Huysman M.J."/>
            <person name="Jenkins B.D."/>
            <person name="Jiroutova K."/>
            <person name="Jorgensen R.E."/>
            <person name="Joubert Y."/>
            <person name="Kaplan A."/>
            <person name="Kroger N."/>
            <person name="Kroth P.G."/>
            <person name="La Roche J."/>
            <person name="Lindquist E."/>
            <person name="Lommer M."/>
            <person name="Martin-Jezequel V."/>
            <person name="Lopez P.J."/>
            <person name="Lucas S."/>
            <person name="Mangogna M."/>
            <person name="McGinnis K."/>
            <person name="Medlin L.K."/>
            <person name="Montsant A."/>
            <person name="Oudot-Le Secq M.P."/>
            <person name="Napoli C."/>
            <person name="Obornik M."/>
            <person name="Parker M.S."/>
            <person name="Petit J.L."/>
            <person name="Porcel B.M."/>
            <person name="Poulsen N."/>
            <person name="Robison M."/>
            <person name="Rychlewski L."/>
            <person name="Rynearson T.A."/>
            <person name="Schmutz J."/>
            <person name="Shapiro H."/>
            <person name="Siaut M."/>
            <person name="Stanley M."/>
            <person name="Sussman M.R."/>
            <person name="Taylor A.R."/>
            <person name="Vardi A."/>
            <person name="von Dassow P."/>
            <person name="Vyverman W."/>
            <person name="Willis A."/>
            <person name="Wyrwicz L.S."/>
            <person name="Rokhsar D.S."/>
            <person name="Weissenbach J."/>
            <person name="Armbrust E.V."/>
            <person name="Green B.R."/>
            <person name="Van de Peer Y."/>
            <person name="Grigoriev I.V."/>
        </authorList>
    </citation>
    <scope>NUCLEOTIDE SEQUENCE [LARGE SCALE GENOMIC DNA]</scope>
    <source>
        <strain evidence="2 3">CCAP 1055/1</strain>
    </source>
</reference>
<accession>B7FT56</accession>
<dbReference type="RefSeq" id="XP_002178098.1">
    <property type="nucleotide sequence ID" value="XM_002178062.1"/>
</dbReference>
<feature type="region of interest" description="Disordered" evidence="1">
    <location>
        <begin position="1214"/>
        <end position="1243"/>
    </location>
</feature>
<sequence>MVSASAKSDPRLKNREVLTEDLGCAAVVTLLLADWEKYSLSERVAYHFHLTEALADSHRERADHNQSNAQHRQSDPVCGLVSILECVPSVPWHRLTRKKKRALKNELLNFNIEAQTIREEQNVYCHEPATLPLRLNPTSRVYFVYETTRIAFCVDASPTLTSTFGASDDGSVCPIDRIATMAKTFFKALVEPISVPSPNNNGFWRPLLSVTVIAVYPRLGGDEPPTSLLVRDFRITGEKAVDLLAAQIHEWALNEVEFEIAKRLANRKGSGLPSGYDSWTMPSYSSSLHDILEAGDVSLSTLSSAGRPCIVIATDGRSVACGSVMDIVSDASRNDVPLVILDLSCSKLSDNSIADDTTGYAHLMNSDPGGANFPLHFSDDAEALYNVCKATEGCFFDQQMLEHAATTKAGSVSPDSPLVSDGLFAFKRHTIKPNAVQWYVLYSLSPLTPTFHGSWGKLAPPECLRQKLLRPGREEQWFHRKADQRFFSAAKINEPNQNEGSLIDPLFRGQEFIDLPLQRKHQERSMISTYIINPVRIQGILLMRVKEGFRAQQYGQSTNDPDKVFIQFTLSMDHGIVLHYELLYRALSSHNHMVGYANIKVEISGNSSFIQAIKDNFVHQAQRIDTGAKEESYSARFCNILRWIRNEDMLQSYLSPTRWSNQLASPSSPFVKRLGSLTQLQRQRHFRFDQFDCVCVGRMPYAQDDGFLSEFRDIDDGEIELRFFFANWATQCVVASKRFVRRMETSEKTLTSYCVIELSRSESASRLYTVSVETFGSRGASDRLALLSSLKNSLGSLRDVRVLRKQIGQFLVGIKERQTPSLFMEKSQLLESQHSHATWDLVNDPELLPLLMRRRTEIGNFLLLESSDNHALFAKLSPEDYSQNNSSDPGDLVQYQLVILADKVVVDFHMESEGGRFFPFRNESRGQEQNHTSRFSKMMKTLKKRDQECGRALRSRTSLLRVFDKFMEDEIAEESHLTSVERLLAYSSQVSVHLRYFGTNECANSILESLTIDLLLSLSKAKVAKLVVDSDSMIEGLQGFWFLIEFDKQTISITNFASTESLVLQKDGTDSPFREVTFFTIGISDLYSRRDDVADDGSEDDHISEHLCVSDFSDHLLAAHSRNFAFAAYSALRSVPKYVLKPFGMSDYSKVTEVLSFIEMASIVVPGEAPGAGESSKLVQIVQSVLEPIPDDDHCFFYKGSDCNFLDYSMTNDDNQSEASVGPGSVGTASSNELSTNTSESDTIATAVKQQPGRDDNSIDSSQPELPSRSLGTPIFVRLQVDGVALSLWNLSTVKTSTTLTVQLSFFKNPDDQNISGFGDLSTTHSNVALELKTLFNAYVSERTLERLLYRGALLKDQDIRLAKECLRKARNVNILTLDVFFYSGKIDSMVSAPTSLLAGSTLDEGARLLNEDLRANSILKVKATSVGSLVVFETERGCDVFKYWCFLKIRASRGIVDVELYHPSGLEESEKVMKNVQELINTCCFRVNQRLLLRHLHSSRTASELLIPSDNPVKPKPEIFENGQRAPFAPGLLQCPVVFTHTFDLFHRCATNPLQVARTLESTVLHIFALSNRIHVFVYKDEAGAIFYMNLLTEGGGIEGNGTIQLIVRGVHHPGPSVTEQLTTLLRKKLMTIGAEMLSSVLVKNPEYFWRGHDLSFVRSFRREWEVLDAPSVPHSSNDRVYRIPNCITDPGMVLLFFRQNLCGSTYFHPLKSQEWASFLKDSSESNNASEKNSSSTEFVFFYNNAPSKLDPKFQGLSTLTVKGAELSRKMGSGVAIVQVSLVDKSGNEIREITFLDPPDSVTSFSIIRTDSARVSCVDSPLDTSFNEMIPDFSLIVRICPTELRCDVLHEWILLTFNQAATAWGIEKHLDKSVHRVGRDPPSNDRTLIESSSRETLGLSLSEIEKANALERLYPGLPALSSLLQASLTLPHPAVLQAEHNGVIRSSFVADVALDLLENTLLDHLRNELKQGIPFDFESDLHVIRLSRTDLPQRVSLSWDSGKKSSVRLYTSEGRGMRIRDAPIDCPEYLCIYCFPEGQRRPDTFSSLKLSEQVVVGDETTDSDSYLSSVQTLKEIHAPAFRRSFAFIFSVKRNRRYLLAYNWNPHVFRVVASQLKAKDLAFLLSTDRSVASLQLRSLKYLSPCFDNFHDTYETRNNLPTLQLSTIATKADQKRVPVNTKDRFVATEHPKAEKEALRKPPRRAVRPISIRRPNLIGRSMDGAAVHAVAASRARASSNHFRGNPGGSGIAGKVAFPKATPDDQSNSKLPRGSSTVRSLGEKATAVSSMGTARDPPRENVGLRSEMDLHLTQAKGRHRKHMVHTETLRLRVFDSWHESASGLSCSLIDSILSESIAAWNNASEASFLPDTLEHSFVESFVQQISGSSPTFKVAKVVGTGNDSSVYLVGETKSVRGCKLFTAIRLSFASEVIDGMKMKIVRCDSWVLSLPRKESLITRRSDRHNYQSRLLSERDSTGADVLSVIGKAAFSLESIVLDFLALVAKNSVKKAVQPMYKRGVLDVLKRVTTRYELKQQVKMQHLNYNIFKASVVLKSYGDRMINMFDAPSLFKWLMQNAASQRLLPSGPTGLCLDTEIQVQDTITTCFITYDLGIKGSVDLILLCRRNNSKIASSVADNIAIECAGLIFDLLQSAARCLYRDDLWGRFSSPTQNLSRMASSSDDIVELLGLCTATPVGDILMKGDSAQVTLIFEEFHNHWSALCYHMERDSAFLPSWKLCNDRQIFYCVSEKVFFLVDSNVGVRNGCFGIHLIERDTSKDISVEGRRATQKLINFVLHFGWQIVI</sequence>
<feature type="region of interest" description="Disordered" evidence="1">
    <location>
        <begin position="1248"/>
        <end position="1267"/>
    </location>
</feature>
<dbReference type="PANTHER" id="PTHR14918">
    <property type="entry name" value="KICSTOR COMPLEX PROTEIN SZT2"/>
    <property type="match status" value="1"/>
</dbReference>
<evidence type="ECO:0000256" key="1">
    <source>
        <dbReference type="SAM" id="MobiDB-lite"/>
    </source>
</evidence>
<dbReference type="eggNOG" id="ENOG502RVUH">
    <property type="taxonomic scope" value="Eukaryota"/>
</dbReference>
<dbReference type="Proteomes" id="UP000000759">
    <property type="component" value="Chromosome 2"/>
</dbReference>
<reference evidence="3" key="2">
    <citation type="submission" date="2008-08" db="EMBL/GenBank/DDBJ databases">
        <authorList>
            <consortium name="Diatom Consortium"/>
            <person name="Grigoriev I."/>
            <person name="Grimwood J."/>
            <person name="Kuo A."/>
            <person name="Otillar R.P."/>
            <person name="Salamov A."/>
            <person name="Detter J.C."/>
            <person name="Lindquist E."/>
            <person name="Shapiro H."/>
            <person name="Lucas S."/>
            <person name="Glavina del Rio T."/>
            <person name="Pitluck S."/>
            <person name="Rokhsar D."/>
            <person name="Bowler C."/>
        </authorList>
    </citation>
    <scope>GENOME REANNOTATION</scope>
    <source>
        <strain evidence="3">CCAP 1055/1</strain>
    </source>
</reference>
<dbReference type="OrthoDB" id="43547at2759"/>
<feature type="region of interest" description="Disordered" evidence="1">
    <location>
        <begin position="2234"/>
        <end position="2298"/>
    </location>
</feature>
<evidence type="ECO:0000313" key="3">
    <source>
        <dbReference type="Proteomes" id="UP000000759"/>
    </source>
</evidence>
<feature type="compositionally biased region" description="Polar residues" evidence="1">
    <location>
        <begin position="2261"/>
        <end position="2276"/>
    </location>
</feature>
<organism evidence="2 3">
    <name type="scientific">Phaeodactylum tricornutum (strain CCAP 1055/1)</name>
    <dbReference type="NCBI Taxonomy" id="556484"/>
    <lineage>
        <taxon>Eukaryota</taxon>
        <taxon>Sar</taxon>
        <taxon>Stramenopiles</taxon>
        <taxon>Ochrophyta</taxon>
        <taxon>Bacillariophyta</taxon>
        <taxon>Bacillariophyceae</taxon>
        <taxon>Bacillariophycidae</taxon>
        <taxon>Naviculales</taxon>
        <taxon>Phaeodactylaceae</taxon>
        <taxon>Phaeodactylum</taxon>
    </lineage>
</organism>
<dbReference type="EMBL" id="CM000606">
    <property type="protein sequence ID" value="EEC50912.1"/>
    <property type="molecule type" value="Genomic_DNA"/>
</dbReference>
<name>B7FT56_PHATC</name>
<dbReference type="PANTHER" id="PTHR14918:SF3">
    <property type="entry name" value="KICSTOR COMPLEX PROTEIN SZT2"/>
    <property type="match status" value="1"/>
</dbReference>
<feature type="compositionally biased region" description="Low complexity" evidence="1">
    <location>
        <begin position="1230"/>
        <end position="1241"/>
    </location>
</feature>
<dbReference type="InterPro" id="IPR033228">
    <property type="entry name" value="SZT2"/>
</dbReference>
<keyword evidence="3" id="KW-1185">Reference proteome</keyword>
<dbReference type="KEGG" id="pti:PHATRDRAFT_32970"/>
<dbReference type="PaxDb" id="2850-Phatr32970"/>
<proteinExistence type="predicted"/>
<gene>
    <name evidence="2" type="ORF">PHATRDRAFT_32970</name>
</gene>
<dbReference type="HOGENOM" id="CLU_226812_0_0_1"/>
<evidence type="ECO:0000313" key="2">
    <source>
        <dbReference type="EMBL" id="EEC50912.1"/>
    </source>
</evidence>
<dbReference type="InParanoid" id="B7FT56"/>
<dbReference type="STRING" id="556484.B7FT56"/>
<dbReference type="GO" id="GO:0005777">
    <property type="term" value="C:peroxisome"/>
    <property type="evidence" value="ECO:0007669"/>
    <property type="project" value="InterPro"/>
</dbReference>